<keyword evidence="4" id="KW-0547">Nucleotide-binding</keyword>
<dbReference type="Proteomes" id="UP000256334">
    <property type="component" value="Unassembled WGS sequence"/>
</dbReference>
<dbReference type="GO" id="GO:0005524">
    <property type="term" value="F:ATP binding"/>
    <property type="evidence" value="ECO:0007669"/>
    <property type="project" value="UniProtKB-KW"/>
</dbReference>
<organism evidence="7 8">
    <name type="scientific">Kushneria indalinina DSM 14324</name>
    <dbReference type="NCBI Taxonomy" id="1122140"/>
    <lineage>
        <taxon>Bacteria</taxon>
        <taxon>Pseudomonadati</taxon>
        <taxon>Pseudomonadota</taxon>
        <taxon>Gammaproteobacteria</taxon>
        <taxon>Oceanospirillales</taxon>
        <taxon>Halomonadaceae</taxon>
        <taxon>Kushneria</taxon>
    </lineage>
</organism>
<dbReference type="InterPro" id="IPR001482">
    <property type="entry name" value="T2SS/T4SS_dom"/>
</dbReference>
<evidence type="ECO:0000256" key="5">
    <source>
        <dbReference type="ARBA" id="ARBA00022840"/>
    </source>
</evidence>
<evidence type="ECO:0000256" key="2">
    <source>
        <dbReference type="ARBA" id="ARBA00006611"/>
    </source>
</evidence>
<dbReference type="PANTHER" id="PTHR30258:SF1">
    <property type="entry name" value="PROTEIN TRANSPORT PROTEIN HOFB HOMOLOG"/>
    <property type="match status" value="1"/>
</dbReference>
<dbReference type="PROSITE" id="PS00662">
    <property type="entry name" value="T2SP_E"/>
    <property type="match status" value="1"/>
</dbReference>
<dbReference type="GO" id="GO:0005886">
    <property type="term" value="C:plasma membrane"/>
    <property type="evidence" value="ECO:0007669"/>
    <property type="project" value="TreeGrafter"/>
</dbReference>
<dbReference type="InterPro" id="IPR027417">
    <property type="entry name" value="P-loop_NTPase"/>
</dbReference>
<evidence type="ECO:0000313" key="8">
    <source>
        <dbReference type="Proteomes" id="UP000256334"/>
    </source>
</evidence>
<evidence type="ECO:0000256" key="3">
    <source>
        <dbReference type="ARBA" id="ARBA00022490"/>
    </source>
</evidence>
<dbReference type="InterPro" id="IPR037257">
    <property type="entry name" value="T2SS_E_N_sf"/>
</dbReference>
<feature type="domain" description="Bacterial type II secretion system protein E" evidence="6">
    <location>
        <begin position="396"/>
        <end position="410"/>
    </location>
</feature>
<dbReference type="Pfam" id="PF00437">
    <property type="entry name" value="T2SSE"/>
    <property type="match status" value="1"/>
</dbReference>
<evidence type="ECO:0000313" key="7">
    <source>
        <dbReference type="EMBL" id="REC96500.1"/>
    </source>
</evidence>
<dbReference type="Gene3D" id="3.40.50.300">
    <property type="entry name" value="P-loop containing nucleotide triphosphate hydrolases"/>
    <property type="match status" value="1"/>
</dbReference>
<dbReference type="Gene3D" id="3.30.300.160">
    <property type="entry name" value="Type II secretion system, protein E, N-terminal domain"/>
    <property type="match status" value="1"/>
</dbReference>
<keyword evidence="3" id="KW-0963">Cytoplasm</keyword>
<dbReference type="EMBL" id="QRDJ01000006">
    <property type="protein sequence ID" value="REC96500.1"/>
    <property type="molecule type" value="Genomic_DNA"/>
</dbReference>
<dbReference type="FunFam" id="3.30.450.90:FF:000001">
    <property type="entry name" value="Type II secretion system ATPase GspE"/>
    <property type="match status" value="1"/>
</dbReference>
<accession>A0A3D9E0D6</accession>
<name>A0A3D9E0D6_9GAMM</name>
<dbReference type="CDD" id="cd01129">
    <property type="entry name" value="PulE-GspE-like"/>
    <property type="match status" value="1"/>
</dbReference>
<dbReference type="GO" id="GO:0005737">
    <property type="term" value="C:cytoplasm"/>
    <property type="evidence" value="ECO:0007669"/>
    <property type="project" value="UniProtKB-SubCell"/>
</dbReference>
<dbReference type="RefSeq" id="WP_115853400.1">
    <property type="nucleotide sequence ID" value="NZ_QRDJ01000006.1"/>
</dbReference>
<dbReference type="NCBIfam" id="TIGR02538">
    <property type="entry name" value="type_IV_pilB"/>
    <property type="match status" value="1"/>
</dbReference>
<dbReference type="FunFam" id="3.40.50.300:FF:000398">
    <property type="entry name" value="Type IV pilus assembly ATPase PilB"/>
    <property type="match status" value="1"/>
</dbReference>
<protein>
    <submittedName>
        <fullName evidence="7">Type IV pilus assembly protein PilB</fullName>
    </submittedName>
</protein>
<keyword evidence="5" id="KW-0067">ATP-binding</keyword>
<comment type="subcellular location">
    <subcellularLocation>
        <location evidence="1">Cytoplasm</location>
    </subcellularLocation>
</comment>
<dbReference type="GO" id="GO:0009297">
    <property type="term" value="P:pilus assembly"/>
    <property type="evidence" value="ECO:0007669"/>
    <property type="project" value="InterPro"/>
</dbReference>
<dbReference type="GO" id="GO:0016887">
    <property type="term" value="F:ATP hydrolysis activity"/>
    <property type="evidence" value="ECO:0007669"/>
    <property type="project" value="InterPro"/>
</dbReference>
<keyword evidence="8" id="KW-1185">Reference proteome</keyword>
<dbReference type="OrthoDB" id="9776961at2"/>
<evidence type="ECO:0000256" key="1">
    <source>
        <dbReference type="ARBA" id="ARBA00004496"/>
    </source>
</evidence>
<dbReference type="Pfam" id="PF05157">
    <property type="entry name" value="MshEN"/>
    <property type="match status" value="1"/>
</dbReference>
<dbReference type="SUPFAM" id="SSF52540">
    <property type="entry name" value="P-loop containing nucleoside triphosphate hydrolases"/>
    <property type="match status" value="1"/>
</dbReference>
<gene>
    <name evidence="7" type="ORF">C8D72_1190</name>
</gene>
<dbReference type="SMART" id="SM00382">
    <property type="entry name" value="AAA"/>
    <property type="match status" value="1"/>
</dbReference>
<comment type="similarity">
    <text evidence="2">Belongs to the GSP E family.</text>
</comment>
<dbReference type="InterPro" id="IPR007831">
    <property type="entry name" value="T2SS_GspE_N"/>
</dbReference>
<dbReference type="InterPro" id="IPR013374">
    <property type="entry name" value="ATPase_typ4_pilus-assembl_PilB"/>
</dbReference>
<dbReference type="Gene3D" id="3.30.450.90">
    <property type="match status" value="1"/>
</dbReference>
<reference evidence="7 8" key="1">
    <citation type="submission" date="2018-07" db="EMBL/GenBank/DDBJ databases">
        <title>Genomic Encyclopedia of Type Strains, Phase IV (KMG-IV): sequencing the most valuable type-strain genomes for metagenomic binning, comparative biology and taxonomic classification.</title>
        <authorList>
            <person name="Goeker M."/>
        </authorList>
    </citation>
    <scope>NUCLEOTIDE SEQUENCE [LARGE SCALE GENOMIC DNA]</scope>
    <source>
        <strain evidence="7 8">DSM 14324</strain>
    </source>
</reference>
<dbReference type="InterPro" id="IPR003593">
    <property type="entry name" value="AAA+_ATPase"/>
</dbReference>
<proteinExistence type="inferred from homology"/>
<evidence type="ECO:0000259" key="6">
    <source>
        <dbReference type="PROSITE" id="PS00662"/>
    </source>
</evidence>
<evidence type="ECO:0000256" key="4">
    <source>
        <dbReference type="ARBA" id="ARBA00022741"/>
    </source>
</evidence>
<dbReference type="AlphaFoldDB" id="A0A3D9E0D6"/>
<dbReference type="SUPFAM" id="SSF160246">
    <property type="entry name" value="EspE N-terminal domain-like"/>
    <property type="match status" value="1"/>
</dbReference>
<comment type="caution">
    <text evidence="7">The sequence shown here is derived from an EMBL/GenBank/DDBJ whole genome shotgun (WGS) entry which is preliminary data.</text>
</comment>
<dbReference type="PANTHER" id="PTHR30258">
    <property type="entry name" value="TYPE II SECRETION SYSTEM PROTEIN GSPE-RELATED"/>
    <property type="match status" value="1"/>
</dbReference>
<sequence>MSDALTQLSANPLRSLAHQLVEDGLLEAEHALALEEQAHREKRPLLKLITEETGVSQRDALQSAGWAFGLGCVDLEAIAVAHLPPLQGLPESMIRRLGVLPLMRLERCLIVAVDDPSRLPVLDELQFVIGMSVEGVLAPGDQLASRLEQYLEIHGEGALALLEGQNAIETLALEEGDIAEHAEDASFQSSDDAPVVRFVKQILLDGIRRGASDIHFEPFEESFRIRFRIDGILMEASRPPTQLRQRIAARIKVMAKLDISERRLPQDGSLRLKLSTKRHVEFRVNTLPTLFGEKIVMRLLDPDSARMGIDALGFTPEQRSVFEQAIARPQGMILVTGPTGSGKTVTLYTALNLLNTEARNIATAEDPVEIKLEGINQVNVRPGIGFDFAAALRAFLRQDPDVVMVGEIRDLETAEVAIKAAQTGHLVLSTLHTNSAAETLTRLGNMGVAGFNIATSISLIIAQRLARRLCDRCRQPVALPRDVLKHQGLEDDEIDRATLYQAVGCEHCTHGYRGRVGIYEMVPVSSAMSHLIMQDAGAMALAEQARREGHRDLRRSGLQKVLAGLTTLEELNRIIQE</sequence>